<evidence type="ECO:0000313" key="4">
    <source>
        <dbReference type="Proteomes" id="UP000465810"/>
    </source>
</evidence>
<keyword evidence="1" id="KW-1133">Transmembrane helix</keyword>
<dbReference type="AlphaFoldDB" id="A0A7X4GGA9"/>
<feature type="transmembrane region" description="Helical" evidence="1">
    <location>
        <begin position="250"/>
        <end position="268"/>
    </location>
</feature>
<accession>A0A7X4GGA9</accession>
<feature type="transmembrane region" description="Helical" evidence="1">
    <location>
        <begin position="83"/>
        <end position="103"/>
    </location>
</feature>
<protein>
    <submittedName>
        <fullName evidence="3">Acyltransferase family protein</fullName>
    </submittedName>
</protein>
<feature type="transmembrane region" description="Helical" evidence="1">
    <location>
        <begin position="194"/>
        <end position="214"/>
    </location>
</feature>
<dbReference type="PANTHER" id="PTHR23028:SF134">
    <property type="entry name" value="PUTATIVE (AFU_ORTHOLOGUE AFUA_4G08520)-RELATED"/>
    <property type="match status" value="1"/>
</dbReference>
<dbReference type="GO" id="GO:0016747">
    <property type="term" value="F:acyltransferase activity, transferring groups other than amino-acyl groups"/>
    <property type="evidence" value="ECO:0007669"/>
    <property type="project" value="InterPro"/>
</dbReference>
<gene>
    <name evidence="3" type="ORF">GR702_04410</name>
</gene>
<name>A0A7X4GGA9_9SPHN</name>
<feature type="transmembrane region" description="Helical" evidence="1">
    <location>
        <begin position="275"/>
        <end position="293"/>
    </location>
</feature>
<feature type="domain" description="Acyltransferase 3" evidence="2">
    <location>
        <begin position="18"/>
        <end position="331"/>
    </location>
</feature>
<dbReference type="RefSeq" id="WP_160984748.1">
    <property type="nucleotide sequence ID" value="NZ_WVTD01000002.1"/>
</dbReference>
<feature type="transmembrane region" description="Helical" evidence="1">
    <location>
        <begin position="43"/>
        <end position="63"/>
    </location>
</feature>
<keyword evidence="4" id="KW-1185">Reference proteome</keyword>
<dbReference type="EMBL" id="WVTD01000002">
    <property type="protein sequence ID" value="MYL97019.1"/>
    <property type="molecule type" value="Genomic_DNA"/>
</dbReference>
<dbReference type="Proteomes" id="UP000465810">
    <property type="component" value="Unassembled WGS sequence"/>
</dbReference>
<keyword evidence="1" id="KW-0472">Membrane</keyword>
<evidence type="ECO:0000256" key="1">
    <source>
        <dbReference type="SAM" id="Phobius"/>
    </source>
</evidence>
<feature type="transmembrane region" description="Helical" evidence="1">
    <location>
        <begin position="226"/>
        <end position="244"/>
    </location>
</feature>
<keyword evidence="1" id="KW-0812">Transmembrane</keyword>
<keyword evidence="3" id="KW-0808">Transferase</keyword>
<feature type="transmembrane region" description="Helical" evidence="1">
    <location>
        <begin position="313"/>
        <end position="331"/>
    </location>
</feature>
<feature type="transmembrane region" description="Helical" evidence="1">
    <location>
        <begin position="139"/>
        <end position="159"/>
    </location>
</feature>
<proteinExistence type="predicted"/>
<dbReference type="PANTHER" id="PTHR23028">
    <property type="entry name" value="ACETYLTRANSFERASE"/>
    <property type="match status" value="1"/>
</dbReference>
<evidence type="ECO:0000259" key="2">
    <source>
        <dbReference type="Pfam" id="PF01757"/>
    </source>
</evidence>
<reference evidence="3 4" key="1">
    <citation type="submission" date="2019-12" db="EMBL/GenBank/DDBJ databases">
        <authorList>
            <person name="Feng G."/>
            <person name="Zhu H."/>
        </authorList>
    </citation>
    <scope>NUCLEOTIDE SEQUENCE [LARGE SCALE GENOMIC DNA]</scope>
    <source>
        <strain evidence="3 4">FGD1</strain>
    </source>
</reference>
<organism evidence="3 4">
    <name type="scientific">Novosphingobium silvae</name>
    <dbReference type="NCBI Taxonomy" id="2692619"/>
    <lineage>
        <taxon>Bacteria</taxon>
        <taxon>Pseudomonadati</taxon>
        <taxon>Pseudomonadota</taxon>
        <taxon>Alphaproteobacteria</taxon>
        <taxon>Sphingomonadales</taxon>
        <taxon>Sphingomonadaceae</taxon>
        <taxon>Novosphingobium</taxon>
    </lineage>
</organism>
<keyword evidence="3" id="KW-0012">Acyltransferase</keyword>
<sequence length="363" mass="39849">MNHHRHAAAPPWEGRYVTLDGMRGIAALAVALFHYNISQAPHGYVAVDFFFALSGFVLCRTYLPRWQAGMTAGAFMKQRLIRLYPLFLVGIVVTTLSAISNHFTGQGNLYGYGMMARALPFNVLMLPSPVTNTLFPLNVPAWSLFFELVANLGLVLVLFRLPRIGLLAVVLAAALWFVPVVLENDGGNLGAVWHQVGTSMVRTTMSFTAGVLLARLPAAVARPAGWLGAACLAAIAAMLMLDPVSIPDAWYDLACSIVVSPLLVWLGARCEPPRFLAPLAWFLGEVSYAVYAVHWALMEPLRYFKDDLGYDPVLMGAIYLACCVLLGWAAVRWVDLPMRTRINAVLRARAAIPQPMKERVLPN</sequence>
<dbReference type="Pfam" id="PF01757">
    <property type="entry name" value="Acyl_transf_3"/>
    <property type="match status" value="1"/>
</dbReference>
<feature type="transmembrane region" description="Helical" evidence="1">
    <location>
        <begin position="164"/>
        <end position="182"/>
    </location>
</feature>
<comment type="caution">
    <text evidence="3">The sequence shown here is derived from an EMBL/GenBank/DDBJ whole genome shotgun (WGS) entry which is preliminary data.</text>
</comment>
<dbReference type="InterPro" id="IPR002656">
    <property type="entry name" value="Acyl_transf_3_dom"/>
</dbReference>
<evidence type="ECO:0000313" key="3">
    <source>
        <dbReference type="EMBL" id="MYL97019.1"/>
    </source>
</evidence>
<dbReference type="InterPro" id="IPR050879">
    <property type="entry name" value="Acyltransferase_3"/>
</dbReference>